<keyword evidence="2" id="KW-1133">Transmembrane helix</keyword>
<feature type="transmembrane region" description="Helical" evidence="2">
    <location>
        <begin position="391"/>
        <end position="407"/>
    </location>
</feature>
<dbReference type="InterPro" id="IPR011701">
    <property type="entry name" value="MFS"/>
</dbReference>
<keyword evidence="2" id="KW-0472">Membrane</keyword>
<feature type="transmembrane region" description="Helical" evidence="2">
    <location>
        <begin position="366"/>
        <end position="385"/>
    </location>
</feature>
<feature type="transmembrane region" description="Helical" evidence="2">
    <location>
        <begin position="310"/>
        <end position="331"/>
    </location>
</feature>
<reference evidence="4 5" key="1">
    <citation type="journal article" date="2014" name="PLoS Genet.">
        <title>Analysis of the Phlebiopsis gigantea genome, transcriptome and secretome provides insight into its pioneer colonization strategies of wood.</title>
        <authorList>
            <person name="Hori C."/>
            <person name="Ishida T."/>
            <person name="Igarashi K."/>
            <person name="Samejima M."/>
            <person name="Suzuki H."/>
            <person name="Master E."/>
            <person name="Ferreira P."/>
            <person name="Ruiz-Duenas F.J."/>
            <person name="Held B."/>
            <person name="Canessa P."/>
            <person name="Larrondo L.F."/>
            <person name="Schmoll M."/>
            <person name="Druzhinina I.S."/>
            <person name="Kubicek C.P."/>
            <person name="Gaskell J.A."/>
            <person name="Kersten P."/>
            <person name="St John F."/>
            <person name="Glasner J."/>
            <person name="Sabat G."/>
            <person name="Splinter BonDurant S."/>
            <person name="Syed K."/>
            <person name="Yadav J."/>
            <person name="Mgbeahuruike A.C."/>
            <person name="Kovalchuk A."/>
            <person name="Asiegbu F.O."/>
            <person name="Lackner G."/>
            <person name="Hoffmeister D."/>
            <person name="Rencoret J."/>
            <person name="Gutierrez A."/>
            <person name="Sun H."/>
            <person name="Lindquist E."/>
            <person name="Barry K."/>
            <person name="Riley R."/>
            <person name="Grigoriev I.V."/>
            <person name="Henrissat B."/>
            <person name="Kues U."/>
            <person name="Berka R.M."/>
            <person name="Martinez A.T."/>
            <person name="Covert S.F."/>
            <person name="Blanchette R.A."/>
            <person name="Cullen D."/>
        </authorList>
    </citation>
    <scope>NUCLEOTIDE SEQUENCE [LARGE SCALE GENOMIC DNA]</scope>
    <source>
        <strain evidence="4 5">11061_1 CR5-6</strain>
    </source>
</reference>
<feature type="domain" description="Major facilitator superfamily (MFS) profile" evidence="3">
    <location>
        <begin position="103"/>
        <end position="484"/>
    </location>
</feature>
<keyword evidence="5" id="KW-1185">Reference proteome</keyword>
<dbReference type="GO" id="GO:0016020">
    <property type="term" value="C:membrane"/>
    <property type="evidence" value="ECO:0007669"/>
    <property type="project" value="UniProtKB-SubCell"/>
</dbReference>
<feature type="transmembrane region" description="Helical" evidence="2">
    <location>
        <begin position="140"/>
        <end position="157"/>
    </location>
</feature>
<feature type="transmembrane region" description="Helical" evidence="2">
    <location>
        <begin position="337"/>
        <end position="359"/>
    </location>
</feature>
<feature type="transmembrane region" description="Helical" evidence="2">
    <location>
        <begin position="102"/>
        <end position="120"/>
    </location>
</feature>
<feature type="transmembrane region" description="Helical" evidence="2">
    <location>
        <begin position="460"/>
        <end position="478"/>
    </location>
</feature>
<dbReference type="InterPro" id="IPR036259">
    <property type="entry name" value="MFS_trans_sf"/>
</dbReference>
<dbReference type="CDD" id="cd17324">
    <property type="entry name" value="MFS_NepI_like"/>
    <property type="match status" value="1"/>
</dbReference>
<dbReference type="Proteomes" id="UP000053257">
    <property type="component" value="Unassembled WGS sequence"/>
</dbReference>
<gene>
    <name evidence="4" type="ORF">PHLGIDRAFT_64102</name>
</gene>
<dbReference type="PROSITE" id="PS50850">
    <property type="entry name" value="MFS"/>
    <property type="match status" value="1"/>
</dbReference>
<dbReference type="OrthoDB" id="2105912at2759"/>
<name>A0A0C3S5G8_PHLG1</name>
<protein>
    <recommendedName>
        <fullName evidence="3">Major facilitator superfamily (MFS) profile domain-containing protein</fullName>
    </recommendedName>
</protein>
<dbReference type="Pfam" id="PF07690">
    <property type="entry name" value="MFS_1"/>
    <property type="match status" value="1"/>
</dbReference>
<evidence type="ECO:0000256" key="2">
    <source>
        <dbReference type="SAM" id="Phobius"/>
    </source>
</evidence>
<keyword evidence="2" id="KW-0812">Transmembrane</keyword>
<evidence type="ECO:0000313" key="5">
    <source>
        <dbReference type="Proteomes" id="UP000053257"/>
    </source>
</evidence>
<dbReference type="InterPro" id="IPR020846">
    <property type="entry name" value="MFS_dom"/>
</dbReference>
<proteinExistence type="predicted"/>
<feature type="transmembrane region" description="Helical" evidence="2">
    <location>
        <begin position="192"/>
        <end position="215"/>
    </location>
</feature>
<feature type="transmembrane region" description="Helical" evidence="2">
    <location>
        <begin position="256"/>
        <end position="276"/>
    </location>
</feature>
<dbReference type="PANTHER" id="PTHR42910">
    <property type="entry name" value="TRANSPORTER SCO4007-RELATED"/>
    <property type="match status" value="1"/>
</dbReference>
<dbReference type="HOGENOM" id="CLU_001265_23_3_1"/>
<evidence type="ECO:0000256" key="1">
    <source>
        <dbReference type="ARBA" id="ARBA00004141"/>
    </source>
</evidence>
<dbReference type="EMBL" id="KN840447">
    <property type="protein sequence ID" value="KIP11251.1"/>
    <property type="molecule type" value="Genomic_DNA"/>
</dbReference>
<dbReference type="Gene3D" id="1.20.1250.20">
    <property type="entry name" value="MFS general substrate transporter like domains"/>
    <property type="match status" value="1"/>
</dbReference>
<dbReference type="SUPFAM" id="SSF103473">
    <property type="entry name" value="MFS general substrate transporter"/>
    <property type="match status" value="1"/>
</dbReference>
<evidence type="ECO:0000259" key="3">
    <source>
        <dbReference type="PROSITE" id="PS50850"/>
    </source>
</evidence>
<dbReference type="PANTHER" id="PTHR42910:SF1">
    <property type="entry name" value="MAJOR FACILITATOR SUPERFAMILY (MFS) PROFILE DOMAIN-CONTAINING PROTEIN"/>
    <property type="match status" value="1"/>
</dbReference>
<feature type="transmembrane region" description="Helical" evidence="2">
    <location>
        <begin position="169"/>
        <end position="186"/>
    </location>
</feature>
<dbReference type="GO" id="GO:0022857">
    <property type="term" value="F:transmembrane transporter activity"/>
    <property type="evidence" value="ECO:0007669"/>
    <property type="project" value="InterPro"/>
</dbReference>
<dbReference type="STRING" id="745531.A0A0C3S5G8"/>
<organism evidence="4 5">
    <name type="scientific">Phlebiopsis gigantea (strain 11061_1 CR5-6)</name>
    <name type="common">White-rot fungus</name>
    <name type="synonym">Peniophora gigantea</name>
    <dbReference type="NCBI Taxonomy" id="745531"/>
    <lineage>
        <taxon>Eukaryota</taxon>
        <taxon>Fungi</taxon>
        <taxon>Dikarya</taxon>
        <taxon>Basidiomycota</taxon>
        <taxon>Agaricomycotina</taxon>
        <taxon>Agaricomycetes</taxon>
        <taxon>Polyporales</taxon>
        <taxon>Phanerochaetaceae</taxon>
        <taxon>Phlebiopsis</taxon>
    </lineage>
</organism>
<comment type="subcellular location">
    <subcellularLocation>
        <location evidence="1">Membrane</location>
        <topology evidence="1">Multi-pass membrane protein</topology>
    </subcellularLocation>
</comment>
<accession>A0A0C3S5G8</accession>
<feature type="transmembrane region" description="Helical" evidence="2">
    <location>
        <begin position="227"/>
        <end position="250"/>
    </location>
</feature>
<sequence>MREDTEQVIALSGLKVVNAEDGGKSISALGSTSALSELEGGASVSLGIDLKGIAEDSTSAIASSVDVSNLTQCSPRTHEFYILPIPNHLRHDPTKPQSLPRLLHYIFAITCTIFAANLYYCQPLLIQLSISFGVSYNQVSNIPTLSQAGYVVGLFLIAPLGDLVRRRPLILILTTTTLALSIGIAFNSNFTAYQVLSILVGIVNGVSQILVPFTAELAAPERRGSAISLLVSGMLLGILYARIIAGVIAQYVSWRVVYYVATGLQGANILVLYLTVPDCPVRNVGLTYFSVLRSTLKYAVTEPTLIQASLVSMVSMACFTNFWVTLTFLLSGSPYNYPTIAIGLFGLVGVFGILLGPLIGRTIDHLLPWTAALIATAALIVFQAIQTGAGGVHIAAVVVVCLGIDVFRQMQYVSLNTIVVEIEPAATARMNAVFQISVFAGQMMGTASGTAVFLKYGWRPAAALSLAWAGFTLLVMLLRGPHCGRHTWYGYEGGRHLRKPKVVPEICVQEATGDRDLEIAFEGLPAREGETAGP</sequence>
<dbReference type="AlphaFoldDB" id="A0A0C3S5G8"/>
<evidence type="ECO:0000313" key="4">
    <source>
        <dbReference type="EMBL" id="KIP11251.1"/>
    </source>
</evidence>
<feature type="transmembrane region" description="Helical" evidence="2">
    <location>
        <begin position="432"/>
        <end position="454"/>
    </location>
</feature>